<dbReference type="EMBL" id="VFPO01000001">
    <property type="protein sequence ID" value="TQM67108.1"/>
    <property type="molecule type" value="Genomic_DNA"/>
</dbReference>
<feature type="compositionally biased region" description="Low complexity" evidence="1">
    <location>
        <begin position="8"/>
        <end position="29"/>
    </location>
</feature>
<evidence type="ECO:0000313" key="2">
    <source>
        <dbReference type="EMBL" id="TQM67108.1"/>
    </source>
</evidence>
<dbReference type="Proteomes" id="UP000316706">
    <property type="component" value="Unassembled WGS sequence"/>
</dbReference>
<dbReference type="AlphaFoldDB" id="A0A543I951"/>
<evidence type="ECO:0000313" key="3">
    <source>
        <dbReference type="Proteomes" id="UP000316706"/>
    </source>
</evidence>
<keyword evidence="3" id="KW-1185">Reference proteome</keyword>
<accession>A0A543I951</accession>
<reference evidence="2 3" key="1">
    <citation type="submission" date="2019-06" db="EMBL/GenBank/DDBJ databases">
        <title>Sequencing the genomes of 1000 actinobacteria strains.</title>
        <authorList>
            <person name="Klenk H.-P."/>
        </authorList>
    </citation>
    <scope>NUCLEOTIDE SEQUENCE [LARGE SCALE GENOMIC DNA]</scope>
    <source>
        <strain evidence="2 3">DSM 45043</strain>
    </source>
</reference>
<feature type="region of interest" description="Disordered" evidence="1">
    <location>
        <begin position="1"/>
        <end position="36"/>
    </location>
</feature>
<proteinExistence type="predicted"/>
<comment type="caution">
    <text evidence="2">The sequence shown here is derived from an EMBL/GenBank/DDBJ whole genome shotgun (WGS) entry which is preliminary data.</text>
</comment>
<name>A0A543I951_9ACTN</name>
<gene>
    <name evidence="2" type="ORF">FHX41_0707</name>
</gene>
<protein>
    <submittedName>
        <fullName evidence="2">Uncharacterized protein</fullName>
    </submittedName>
</protein>
<evidence type="ECO:0000256" key="1">
    <source>
        <dbReference type="SAM" id="MobiDB-lite"/>
    </source>
</evidence>
<sequence length="36" mass="3635">MSRDARISSGSAKPAPAAALAKAASAEAGWRLGRHD</sequence>
<organism evidence="2 3">
    <name type="scientific">Actinomadura hallensis</name>
    <dbReference type="NCBI Taxonomy" id="337895"/>
    <lineage>
        <taxon>Bacteria</taxon>
        <taxon>Bacillati</taxon>
        <taxon>Actinomycetota</taxon>
        <taxon>Actinomycetes</taxon>
        <taxon>Streptosporangiales</taxon>
        <taxon>Thermomonosporaceae</taxon>
        <taxon>Actinomadura</taxon>
    </lineage>
</organism>